<dbReference type="Pfam" id="PF22381">
    <property type="entry name" value="Staph_reg_Sar_Rot"/>
    <property type="match status" value="1"/>
</dbReference>
<dbReference type="PANTHER" id="PTHR33164:SF5">
    <property type="entry name" value="ORGANIC HYDROPEROXIDE RESISTANCE TRANSCRIPTIONAL REGULATOR"/>
    <property type="match status" value="1"/>
</dbReference>
<evidence type="ECO:0000256" key="3">
    <source>
        <dbReference type="ARBA" id="ARBA00023015"/>
    </source>
</evidence>
<dbReference type="PANTHER" id="PTHR33164">
    <property type="entry name" value="TRANSCRIPTIONAL REGULATOR, MARR FAMILY"/>
    <property type="match status" value="1"/>
</dbReference>
<dbReference type="InterPro" id="IPR000835">
    <property type="entry name" value="HTH_MarR-typ"/>
</dbReference>
<evidence type="ECO:0000256" key="5">
    <source>
        <dbReference type="ARBA" id="ARBA00023163"/>
    </source>
</evidence>
<evidence type="ECO:0000259" key="6">
    <source>
        <dbReference type="PROSITE" id="PS50995"/>
    </source>
</evidence>
<dbReference type="InterPro" id="IPR036388">
    <property type="entry name" value="WH-like_DNA-bd_sf"/>
</dbReference>
<dbReference type="InterPro" id="IPR036390">
    <property type="entry name" value="WH_DNA-bd_sf"/>
</dbReference>
<accession>A0ABP8Q9E6</accession>
<gene>
    <name evidence="7" type="ORF">GCM10023095_16190</name>
</gene>
<evidence type="ECO:0000313" key="8">
    <source>
        <dbReference type="Proteomes" id="UP001501321"/>
    </source>
</evidence>
<dbReference type="SUPFAM" id="SSF46785">
    <property type="entry name" value="Winged helix' DNA-binding domain"/>
    <property type="match status" value="1"/>
</dbReference>
<comment type="subcellular location">
    <subcellularLocation>
        <location evidence="1">Cytoplasm</location>
    </subcellularLocation>
</comment>
<keyword evidence="5" id="KW-0804">Transcription</keyword>
<dbReference type="RefSeq" id="WP_345011862.1">
    <property type="nucleotide sequence ID" value="NZ_BAABFC010000010.1"/>
</dbReference>
<dbReference type="Proteomes" id="UP001501321">
    <property type="component" value="Unassembled WGS sequence"/>
</dbReference>
<keyword evidence="2" id="KW-0963">Cytoplasm</keyword>
<proteinExistence type="predicted"/>
<sequence length="164" mass="17832">MQDAMTTEPKGGPTPGLTLAEQLCFPLYAASRLVTRLYQPLLAPLGITYPQYIVLMILWEEAPCPVSHIGLRANLGSNTLTPLLKRLEQLDYVRRCRSASDERVVDIHLTDSGRALQQAAACIPQALFDAVGYPLEDARQLKAQLDKLMACLSTAPLPDAGAGD</sequence>
<dbReference type="Gene3D" id="1.10.10.10">
    <property type="entry name" value="Winged helix-like DNA-binding domain superfamily/Winged helix DNA-binding domain"/>
    <property type="match status" value="1"/>
</dbReference>
<evidence type="ECO:0000256" key="1">
    <source>
        <dbReference type="ARBA" id="ARBA00004496"/>
    </source>
</evidence>
<dbReference type="SMART" id="SM00347">
    <property type="entry name" value="HTH_MARR"/>
    <property type="match status" value="1"/>
</dbReference>
<organism evidence="7 8">
    <name type="scientific">Pseudaeromonas paramecii</name>
    <dbReference type="NCBI Taxonomy" id="2138166"/>
    <lineage>
        <taxon>Bacteria</taxon>
        <taxon>Pseudomonadati</taxon>
        <taxon>Pseudomonadota</taxon>
        <taxon>Gammaproteobacteria</taxon>
        <taxon>Aeromonadales</taxon>
        <taxon>Aeromonadaceae</taxon>
        <taxon>Pseudaeromonas</taxon>
    </lineage>
</organism>
<comment type="caution">
    <text evidence="7">The sequence shown here is derived from an EMBL/GenBank/DDBJ whole genome shotgun (WGS) entry which is preliminary data.</text>
</comment>
<keyword evidence="8" id="KW-1185">Reference proteome</keyword>
<keyword evidence="3" id="KW-0805">Transcription regulation</keyword>
<protein>
    <submittedName>
        <fullName evidence="7">MarR family winged helix-turn-helix transcriptional regulator</fullName>
    </submittedName>
</protein>
<dbReference type="EMBL" id="BAABFC010000010">
    <property type="protein sequence ID" value="GAA4498199.1"/>
    <property type="molecule type" value="Genomic_DNA"/>
</dbReference>
<keyword evidence="4" id="KW-0238">DNA-binding</keyword>
<evidence type="ECO:0000313" key="7">
    <source>
        <dbReference type="EMBL" id="GAA4498199.1"/>
    </source>
</evidence>
<evidence type="ECO:0000256" key="4">
    <source>
        <dbReference type="ARBA" id="ARBA00023125"/>
    </source>
</evidence>
<dbReference type="InterPro" id="IPR055166">
    <property type="entry name" value="Transc_reg_Sar_Rot_HTH"/>
</dbReference>
<feature type="domain" description="HTH marR-type" evidence="6">
    <location>
        <begin position="20"/>
        <end position="150"/>
    </location>
</feature>
<dbReference type="InterPro" id="IPR039422">
    <property type="entry name" value="MarR/SlyA-like"/>
</dbReference>
<reference evidence="8" key="1">
    <citation type="journal article" date="2019" name="Int. J. Syst. Evol. Microbiol.">
        <title>The Global Catalogue of Microorganisms (GCM) 10K type strain sequencing project: providing services to taxonomists for standard genome sequencing and annotation.</title>
        <authorList>
            <consortium name="The Broad Institute Genomics Platform"/>
            <consortium name="The Broad Institute Genome Sequencing Center for Infectious Disease"/>
            <person name="Wu L."/>
            <person name="Ma J."/>
        </authorList>
    </citation>
    <scope>NUCLEOTIDE SEQUENCE [LARGE SCALE GENOMIC DNA]</scope>
    <source>
        <strain evidence="8">JCM 32226</strain>
    </source>
</reference>
<evidence type="ECO:0000256" key="2">
    <source>
        <dbReference type="ARBA" id="ARBA00022490"/>
    </source>
</evidence>
<name>A0ABP8Q9E6_9GAMM</name>
<dbReference type="PROSITE" id="PS50995">
    <property type="entry name" value="HTH_MARR_2"/>
    <property type="match status" value="1"/>
</dbReference>